<dbReference type="InterPro" id="IPR038606">
    <property type="entry name" value="To_sf"/>
</dbReference>
<dbReference type="GO" id="GO:0005615">
    <property type="term" value="C:extracellular space"/>
    <property type="evidence" value="ECO:0007669"/>
    <property type="project" value="TreeGrafter"/>
</dbReference>
<evidence type="ECO:0000313" key="2">
    <source>
        <dbReference type="EMBL" id="AVC68634.1"/>
    </source>
</evidence>
<dbReference type="Gene3D" id="3.15.10.30">
    <property type="entry name" value="Haemolymph juvenile hormone binding protein"/>
    <property type="match status" value="1"/>
</dbReference>
<dbReference type="Pfam" id="PF06585">
    <property type="entry name" value="JHBP"/>
    <property type="match status" value="1"/>
</dbReference>
<proteinExistence type="evidence at transcript level"/>
<dbReference type="InterPro" id="IPR010562">
    <property type="entry name" value="Haemolymph_juvenile_hormone-bd"/>
</dbReference>
<feature type="chain" id="PRO_5017938584" evidence="1">
    <location>
        <begin position="21"/>
        <end position="240"/>
    </location>
</feature>
<dbReference type="EMBL" id="KY419208">
    <property type="protein sequence ID" value="AVC68634.1"/>
    <property type="molecule type" value="mRNA"/>
</dbReference>
<protein>
    <submittedName>
        <fullName evidence="2">Odorant-binding protein 29</fullName>
    </submittedName>
</protein>
<gene>
    <name evidence="2" type="primary">OBP29</name>
</gene>
<dbReference type="PANTHER" id="PTHR11008:SF41">
    <property type="entry name" value="RE70318P"/>
    <property type="match status" value="1"/>
</dbReference>
<feature type="signal peptide" evidence="1">
    <location>
        <begin position="1"/>
        <end position="20"/>
    </location>
</feature>
<dbReference type="AlphaFoldDB" id="A0A3G1NI93"/>
<accession>A0A3G1NI93</accession>
<dbReference type="SMART" id="SM00700">
    <property type="entry name" value="JHBP"/>
    <property type="match status" value="1"/>
</dbReference>
<name>A0A3G1NI93_SPOEX</name>
<evidence type="ECO:0000256" key="1">
    <source>
        <dbReference type="SAM" id="SignalP"/>
    </source>
</evidence>
<organism evidence="2">
    <name type="scientific">Spodoptera exigua</name>
    <name type="common">Beet armyworm</name>
    <name type="synonym">Noctua fulgens</name>
    <dbReference type="NCBI Taxonomy" id="7107"/>
    <lineage>
        <taxon>Eukaryota</taxon>
        <taxon>Metazoa</taxon>
        <taxon>Ecdysozoa</taxon>
        <taxon>Arthropoda</taxon>
        <taxon>Hexapoda</taxon>
        <taxon>Insecta</taxon>
        <taxon>Pterygota</taxon>
        <taxon>Neoptera</taxon>
        <taxon>Endopterygota</taxon>
        <taxon>Lepidoptera</taxon>
        <taxon>Glossata</taxon>
        <taxon>Ditrysia</taxon>
        <taxon>Noctuoidea</taxon>
        <taxon>Noctuidae</taxon>
        <taxon>Amphipyrinae</taxon>
        <taxon>Spodoptera</taxon>
    </lineage>
</organism>
<reference evidence="2" key="1">
    <citation type="submission" date="2017-01" db="EMBL/GenBank/DDBJ databases">
        <authorList>
            <person name="Wang S.Y."/>
            <person name="Su J.Y."/>
        </authorList>
    </citation>
    <scope>NUCLEOTIDE SEQUENCE</scope>
</reference>
<sequence length="240" mass="26676">MVPLLLLVSSVVGLISYTNAASASFVVPCHAADEKCLLDNLERGIKIFSNGIPELGVEKLDPLHFKEVDSSSPSLKFILRDLTVTGLQSCKPLKLKRDLSKSTIVIKLECPVKLDGEYELDGQVLVLKVGGNGKIHVFLKKLVIEVTLDMVKKQKNGEEYMKVKKFTHTYELTEKSELVFEGLFQKNKVLSEAANDLIKNSPNEIVNEIGGKMFEVVITEVVKNINNMFSHVPHNQLALD</sequence>
<dbReference type="PANTHER" id="PTHR11008">
    <property type="entry name" value="PROTEIN TAKEOUT-LIKE PROTEIN"/>
    <property type="match status" value="1"/>
</dbReference>
<keyword evidence="1" id="KW-0732">Signal</keyword>